<comment type="subunit">
    <text evidence="4">Component of the ER membrane protein complex (EMC).</text>
</comment>
<evidence type="ECO:0000313" key="6">
    <source>
        <dbReference type="EMBL" id="KAK2629981.1"/>
    </source>
</evidence>
<gene>
    <name evidence="6" type="ORF">QTJ16_000801</name>
</gene>
<dbReference type="AlphaFoldDB" id="A0AAD9T6C5"/>
<dbReference type="Gene3D" id="1.25.40.10">
    <property type="entry name" value="Tetratricopeptide repeat domain"/>
    <property type="match status" value="1"/>
</dbReference>
<protein>
    <recommendedName>
        <fullName evidence="4">ER membrane protein complex subunit 2</fullName>
    </recommendedName>
</protein>
<reference evidence="6" key="1">
    <citation type="submission" date="2023-06" db="EMBL/GenBank/DDBJ databases">
        <title>Draft genome of Marssonina rosae.</title>
        <authorList>
            <person name="Cheng Q."/>
        </authorList>
    </citation>
    <scope>NUCLEOTIDE SEQUENCE</scope>
    <source>
        <strain evidence="6">R4</strain>
    </source>
</reference>
<dbReference type="InterPro" id="IPR011990">
    <property type="entry name" value="TPR-like_helical_dom_sf"/>
</dbReference>
<sequence>MEQQKTAEMIFGRRKEDIVGAFYLYSTDGYEELNHNMSSSLLHPPAHLPPAVALRLSQQAPALLQSIPSSISPYSISSLWSAAETPGLWTTYENLMLSCLRTGDEESAHLCLQRLTERFGANNERLMALRGIFEEARANDDGALKNILMEYENILAQNPENMPVSKRRIALLKSLDKIPEAIGALNQFLESSPTDAEAWAELADLYLSQGLYQQAIFALEEVLLITPFAWNIHARLGEVQYMAAVAGEVGSDKYLAEALRRFCRSIELCDDYLRGYYGLKLTTTRLLANQSAVSRQAKADSGLPPPDLKTVERLNETATAKLSEIVRRSVGGEAGWGGFDEAELIATKALLDSEAAKITR</sequence>
<evidence type="ECO:0000256" key="3">
    <source>
        <dbReference type="PROSITE-ProRule" id="PRU00339"/>
    </source>
</evidence>
<keyword evidence="4" id="KW-0256">Endoplasmic reticulum</keyword>
<keyword evidence="4" id="KW-0472">Membrane</keyword>
<dbReference type="SUPFAM" id="SSF48452">
    <property type="entry name" value="TPR-like"/>
    <property type="match status" value="1"/>
</dbReference>
<evidence type="ECO:0000259" key="5">
    <source>
        <dbReference type="Pfam" id="PF22890"/>
    </source>
</evidence>
<organism evidence="6 7">
    <name type="scientific">Diplocarpon rosae</name>
    <dbReference type="NCBI Taxonomy" id="946125"/>
    <lineage>
        <taxon>Eukaryota</taxon>
        <taxon>Fungi</taxon>
        <taxon>Dikarya</taxon>
        <taxon>Ascomycota</taxon>
        <taxon>Pezizomycotina</taxon>
        <taxon>Leotiomycetes</taxon>
        <taxon>Helotiales</taxon>
        <taxon>Drepanopezizaceae</taxon>
        <taxon>Diplocarpon</taxon>
    </lineage>
</organism>
<evidence type="ECO:0000256" key="1">
    <source>
        <dbReference type="ARBA" id="ARBA00022737"/>
    </source>
</evidence>
<evidence type="ECO:0000256" key="4">
    <source>
        <dbReference type="RuleBase" id="RU367091"/>
    </source>
</evidence>
<dbReference type="Pfam" id="PF22890">
    <property type="entry name" value="TPR_EMC2"/>
    <property type="match status" value="1"/>
</dbReference>
<feature type="repeat" description="TPR" evidence="3">
    <location>
        <begin position="196"/>
        <end position="229"/>
    </location>
</feature>
<evidence type="ECO:0000313" key="7">
    <source>
        <dbReference type="Proteomes" id="UP001285354"/>
    </source>
</evidence>
<feature type="domain" description="EMC2 TPR-like" evidence="5">
    <location>
        <begin position="122"/>
        <end position="240"/>
    </location>
</feature>
<comment type="function">
    <text evidence="4">Part of the endoplasmic reticulum membrane protein complex (EMC) that enables the energy-independent insertion into endoplasmic reticulum membranes of newly synthesized membrane proteins.</text>
</comment>
<dbReference type="PROSITE" id="PS50005">
    <property type="entry name" value="TPR"/>
    <property type="match status" value="1"/>
</dbReference>
<evidence type="ECO:0000256" key="2">
    <source>
        <dbReference type="ARBA" id="ARBA00022803"/>
    </source>
</evidence>
<dbReference type="InterPro" id="IPR055217">
    <property type="entry name" value="TPR_EMC2"/>
</dbReference>
<comment type="caution">
    <text evidence="6">The sequence shown here is derived from an EMBL/GenBank/DDBJ whole genome shotgun (WGS) entry which is preliminary data.</text>
</comment>
<dbReference type="EMBL" id="JAUBYV010000001">
    <property type="protein sequence ID" value="KAK2629981.1"/>
    <property type="molecule type" value="Genomic_DNA"/>
</dbReference>
<dbReference type="PANTHER" id="PTHR12760">
    <property type="entry name" value="TETRATRICOPEPTIDE REPEAT PROTEIN"/>
    <property type="match status" value="1"/>
</dbReference>
<dbReference type="Proteomes" id="UP001285354">
    <property type="component" value="Unassembled WGS sequence"/>
</dbReference>
<comment type="similarity">
    <text evidence="4">Belongs to the EMC2 family.</text>
</comment>
<keyword evidence="2 3" id="KW-0802">TPR repeat</keyword>
<dbReference type="InterPro" id="IPR039856">
    <property type="entry name" value="EMC2-like"/>
</dbReference>
<keyword evidence="7" id="KW-1185">Reference proteome</keyword>
<proteinExistence type="inferred from homology"/>
<keyword evidence="1" id="KW-0677">Repeat</keyword>
<dbReference type="InterPro" id="IPR019734">
    <property type="entry name" value="TPR_rpt"/>
</dbReference>
<accession>A0AAD9T6C5</accession>
<name>A0AAD9T6C5_9HELO</name>
<comment type="subcellular location">
    <subcellularLocation>
        <location evidence="4">Endoplasmic reticulum membrane</location>
        <topology evidence="4">Peripheral membrane protein</topology>
        <orientation evidence="4">Cytoplasmic side</orientation>
    </subcellularLocation>
</comment>
<dbReference type="FunFam" id="1.25.40.10:FF:001208">
    <property type="entry name" value="Tetratricopeptide repeat domain-containing protein"/>
    <property type="match status" value="1"/>
</dbReference>
<dbReference type="GO" id="GO:0072546">
    <property type="term" value="C:EMC complex"/>
    <property type="evidence" value="ECO:0007669"/>
    <property type="project" value="UniProtKB-UniRule"/>
</dbReference>